<dbReference type="Gene3D" id="2.60.40.420">
    <property type="entry name" value="Cupredoxins - blue copper proteins"/>
    <property type="match status" value="1"/>
</dbReference>
<evidence type="ECO:0000256" key="1">
    <source>
        <dbReference type="ARBA" id="ARBA00010609"/>
    </source>
</evidence>
<proteinExistence type="inferred from homology"/>
<evidence type="ECO:0000313" key="4">
    <source>
        <dbReference type="EMBL" id="EYU28489.1"/>
    </source>
</evidence>
<name>A0A022QLM9_ERYGU</name>
<dbReference type="STRING" id="4155.A0A022QLM9"/>
<gene>
    <name evidence="4" type="ORF">MIMGU_mgv11b019047mg</name>
</gene>
<evidence type="ECO:0000256" key="2">
    <source>
        <dbReference type="SAM" id="SignalP"/>
    </source>
</evidence>
<comment type="similarity">
    <text evidence="1">Belongs to the multicopper oxidase family.</text>
</comment>
<organism evidence="4 5">
    <name type="scientific">Erythranthe guttata</name>
    <name type="common">Yellow monkey flower</name>
    <name type="synonym">Mimulus guttatus</name>
    <dbReference type="NCBI Taxonomy" id="4155"/>
    <lineage>
        <taxon>Eukaryota</taxon>
        <taxon>Viridiplantae</taxon>
        <taxon>Streptophyta</taxon>
        <taxon>Embryophyta</taxon>
        <taxon>Tracheophyta</taxon>
        <taxon>Spermatophyta</taxon>
        <taxon>Magnoliopsida</taxon>
        <taxon>eudicotyledons</taxon>
        <taxon>Gunneridae</taxon>
        <taxon>Pentapetalae</taxon>
        <taxon>asterids</taxon>
        <taxon>lamiids</taxon>
        <taxon>Lamiales</taxon>
        <taxon>Phrymaceae</taxon>
        <taxon>Erythranthe</taxon>
    </lineage>
</organism>
<protein>
    <recommendedName>
        <fullName evidence="3">Plastocyanin-like domain-containing protein</fullName>
    </recommendedName>
</protein>
<feature type="signal peptide" evidence="2">
    <location>
        <begin position="1"/>
        <end position="21"/>
    </location>
</feature>
<dbReference type="InterPro" id="IPR011707">
    <property type="entry name" value="Cu-oxidase-like_N"/>
</dbReference>
<dbReference type="SUPFAM" id="SSF49503">
    <property type="entry name" value="Cupredoxins"/>
    <property type="match status" value="1"/>
</dbReference>
<dbReference type="AlphaFoldDB" id="A0A022QLM9"/>
<keyword evidence="2" id="KW-0732">Signal</keyword>
<feature type="domain" description="Plastocyanin-like" evidence="3">
    <location>
        <begin position="32"/>
        <end position="82"/>
    </location>
</feature>
<sequence length="82" mass="9151">MGDFCLLYLICVGLLLGVCFGADPFTNFELDISYITASPLGVPQQVIAVNRKFPDHVLDVTTNYNVVVNVKNKLDENLLMTW</sequence>
<accession>A0A022QLM9</accession>
<feature type="chain" id="PRO_5001504377" description="Plastocyanin-like domain-containing protein" evidence="2">
    <location>
        <begin position="22"/>
        <end position="82"/>
    </location>
</feature>
<dbReference type="Proteomes" id="UP000030748">
    <property type="component" value="Unassembled WGS sequence"/>
</dbReference>
<reference evidence="4 5" key="1">
    <citation type="journal article" date="2013" name="Proc. Natl. Acad. Sci. U.S.A.">
        <title>Fine-scale variation in meiotic recombination in Mimulus inferred from population shotgun sequencing.</title>
        <authorList>
            <person name="Hellsten U."/>
            <person name="Wright K.M."/>
            <person name="Jenkins J."/>
            <person name="Shu S."/>
            <person name="Yuan Y."/>
            <person name="Wessler S.R."/>
            <person name="Schmutz J."/>
            <person name="Willis J.H."/>
            <person name="Rokhsar D.S."/>
        </authorList>
    </citation>
    <scope>NUCLEOTIDE SEQUENCE [LARGE SCALE GENOMIC DNA]</scope>
    <source>
        <strain evidence="5">cv. DUN x IM62</strain>
    </source>
</reference>
<dbReference type="Pfam" id="PF07732">
    <property type="entry name" value="Cu-oxidase_3"/>
    <property type="match status" value="1"/>
</dbReference>
<dbReference type="GO" id="GO:0005507">
    <property type="term" value="F:copper ion binding"/>
    <property type="evidence" value="ECO:0007669"/>
    <property type="project" value="InterPro"/>
</dbReference>
<dbReference type="EMBL" id="KI631414">
    <property type="protein sequence ID" value="EYU28489.1"/>
    <property type="molecule type" value="Genomic_DNA"/>
</dbReference>
<evidence type="ECO:0000259" key="3">
    <source>
        <dbReference type="Pfam" id="PF07732"/>
    </source>
</evidence>
<evidence type="ECO:0000313" key="5">
    <source>
        <dbReference type="Proteomes" id="UP000030748"/>
    </source>
</evidence>
<keyword evidence="5" id="KW-1185">Reference proteome</keyword>
<dbReference type="InterPro" id="IPR008972">
    <property type="entry name" value="Cupredoxin"/>
</dbReference>
<dbReference type="eggNOG" id="KOG1263">
    <property type="taxonomic scope" value="Eukaryota"/>
</dbReference>